<protein>
    <submittedName>
        <fullName evidence="1">DUF1292 domain-containing protein</fullName>
    </submittedName>
</protein>
<organism evidence="1 2">
    <name type="scientific">Blautia segnis</name>
    <dbReference type="NCBI Taxonomy" id="2763030"/>
    <lineage>
        <taxon>Bacteria</taxon>
        <taxon>Bacillati</taxon>
        <taxon>Bacillota</taxon>
        <taxon>Clostridia</taxon>
        <taxon>Lachnospirales</taxon>
        <taxon>Lachnospiraceae</taxon>
        <taxon>Blautia</taxon>
    </lineage>
</organism>
<name>A0A8I0AFN8_9FIRM</name>
<reference evidence="1 2" key="1">
    <citation type="submission" date="2020-08" db="EMBL/GenBank/DDBJ databases">
        <title>Genome public.</title>
        <authorList>
            <person name="Liu C."/>
            <person name="Sun Q."/>
        </authorList>
    </citation>
    <scope>NUCLEOTIDE SEQUENCE [LARGE SCALE GENOMIC DNA]</scope>
    <source>
        <strain evidence="1 2">BX17</strain>
    </source>
</reference>
<sequence length="105" mass="12214">MNKSTPVEEEIEIITLTDENGEDMDFEFLDQIDYEGKRYAVLLPPIEDVEGEEENEDEEVLILQVEEGGNDEAESYVFVDDDDILSSVFDIFKEKFKDEFDFAEE</sequence>
<evidence type="ECO:0000313" key="1">
    <source>
        <dbReference type="EMBL" id="MBC5652871.1"/>
    </source>
</evidence>
<accession>A0A8I0AFN8</accession>
<comment type="caution">
    <text evidence="1">The sequence shown here is derived from an EMBL/GenBank/DDBJ whole genome shotgun (WGS) entry which is preliminary data.</text>
</comment>
<dbReference type="Proteomes" id="UP000652847">
    <property type="component" value="Unassembled WGS sequence"/>
</dbReference>
<dbReference type="EMBL" id="JACOOT010000040">
    <property type="protein sequence ID" value="MBC5652871.1"/>
    <property type="molecule type" value="Genomic_DNA"/>
</dbReference>
<proteinExistence type="predicted"/>
<dbReference type="Pfam" id="PF06949">
    <property type="entry name" value="DUF1292"/>
    <property type="match status" value="1"/>
</dbReference>
<keyword evidence="2" id="KW-1185">Reference proteome</keyword>
<gene>
    <name evidence="1" type="ORF">H8S54_17685</name>
</gene>
<dbReference type="AlphaFoldDB" id="A0A8I0AFN8"/>
<evidence type="ECO:0000313" key="2">
    <source>
        <dbReference type="Proteomes" id="UP000652847"/>
    </source>
</evidence>
<dbReference type="InterPro" id="IPR009711">
    <property type="entry name" value="UPF0473"/>
</dbReference>